<keyword evidence="1" id="KW-0175">Coiled coil</keyword>
<dbReference type="Proteomes" id="UP000070617">
    <property type="component" value="Unassembled WGS sequence"/>
</dbReference>
<evidence type="ECO:0000256" key="1">
    <source>
        <dbReference type="SAM" id="Coils"/>
    </source>
</evidence>
<comment type="caution">
    <text evidence="2">The sequence shown here is derived from an EMBL/GenBank/DDBJ whole genome shotgun (WGS) entry which is preliminary data.</text>
</comment>
<evidence type="ECO:0000313" key="2">
    <source>
        <dbReference type="EMBL" id="KXA13620.1"/>
    </source>
</evidence>
<dbReference type="AlphaFoldDB" id="A0A133NBG8"/>
<accession>A0A133NBG8</accession>
<name>A0A133NBG8_9FUSO</name>
<dbReference type="RefSeq" id="WP_009006202.1">
    <property type="nucleotide sequence ID" value="NZ_KQ956556.1"/>
</dbReference>
<keyword evidence="3" id="KW-1185">Reference proteome</keyword>
<sequence>MKDKKVCKVYSRKTHELIKTYTAKERIEYLKNLSGELCDKLFETDERIFSHEVDVFVQLLKIQLAYRISKETDRHLHPTLADRRIIWEPMEGEKAEEKEPPRYSWDSEEAYKNLKIYRKRMKKLRERIMSEIEKGENKMTQEKIERIMTLENKRKEMEQEIEHTKKLIKRDEMEFFIVSKYHSLPLSISIEMVKMAVEKREAELRAIEKELEAI</sequence>
<dbReference type="EMBL" id="LRPX01000065">
    <property type="protein sequence ID" value="KXA13620.1"/>
    <property type="molecule type" value="Genomic_DNA"/>
</dbReference>
<evidence type="ECO:0000313" key="3">
    <source>
        <dbReference type="Proteomes" id="UP000070617"/>
    </source>
</evidence>
<dbReference type="STRING" id="134605.HMPREF3206_01286"/>
<dbReference type="PATRIC" id="fig|134605.3.peg.1272"/>
<proteinExistence type="predicted"/>
<gene>
    <name evidence="2" type="ORF">HMPREF3206_01286</name>
</gene>
<reference evidence="3" key="1">
    <citation type="submission" date="2016-01" db="EMBL/GenBank/DDBJ databases">
        <authorList>
            <person name="Mitreva M."/>
            <person name="Pepin K.H."/>
            <person name="Mihindukulasuriya K.A."/>
            <person name="Fulton R."/>
            <person name="Fronick C."/>
            <person name="O'Laughlin M."/>
            <person name="Miner T."/>
            <person name="Herter B."/>
            <person name="Rosa B.A."/>
            <person name="Cordes M."/>
            <person name="Tomlinson C."/>
            <person name="Wollam A."/>
            <person name="Palsikar V.B."/>
            <person name="Mardis E.R."/>
            <person name="Wilson R.K."/>
        </authorList>
    </citation>
    <scope>NUCLEOTIDE SEQUENCE [LARGE SCALE GENOMIC DNA]</scope>
    <source>
        <strain evidence="3">CMW8396</strain>
    </source>
</reference>
<feature type="coiled-coil region" evidence="1">
    <location>
        <begin position="107"/>
        <end position="210"/>
    </location>
</feature>
<organism evidence="2 3">
    <name type="scientific">Fusobacterium equinum</name>
    <dbReference type="NCBI Taxonomy" id="134605"/>
    <lineage>
        <taxon>Bacteria</taxon>
        <taxon>Fusobacteriati</taxon>
        <taxon>Fusobacteriota</taxon>
        <taxon>Fusobacteriia</taxon>
        <taxon>Fusobacteriales</taxon>
        <taxon>Fusobacteriaceae</taxon>
        <taxon>Fusobacterium</taxon>
    </lineage>
</organism>
<protein>
    <submittedName>
        <fullName evidence="2">Uncharacterized protein</fullName>
    </submittedName>
</protein>